<dbReference type="Pfam" id="PF04969">
    <property type="entry name" value="CS"/>
    <property type="match status" value="1"/>
</dbReference>
<dbReference type="Proteomes" id="UP000014500">
    <property type="component" value="Unassembled WGS sequence"/>
</dbReference>
<dbReference type="eggNOG" id="KOG0376">
    <property type="taxonomic scope" value="Eukaryota"/>
</dbReference>
<dbReference type="SUPFAM" id="SSF49764">
    <property type="entry name" value="HSP20-like chaperones"/>
    <property type="match status" value="1"/>
</dbReference>
<reference evidence="2" key="2">
    <citation type="submission" date="2015-02" db="UniProtKB">
        <authorList>
            <consortium name="EnsemblMetazoa"/>
        </authorList>
    </citation>
    <scope>IDENTIFICATION</scope>
</reference>
<evidence type="ECO:0000259" key="1">
    <source>
        <dbReference type="PROSITE" id="PS51203"/>
    </source>
</evidence>
<name>T1IZC1_STRMM</name>
<dbReference type="InterPro" id="IPR011990">
    <property type="entry name" value="TPR-like_helical_dom_sf"/>
</dbReference>
<dbReference type="STRING" id="126957.T1IZC1"/>
<feature type="domain" description="CS" evidence="1">
    <location>
        <begin position="137"/>
        <end position="213"/>
    </location>
</feature>
<sequence length="213" mass="24886">MTSLTSLYEQYHKSNAAFGENYALAIDLYTKAIEMDSIRQEYFRNRANSKFKIEKYEEAKCDVIKALELSAKKSKLWLQKGVSCYNASDYEEALKAFSEGKTLDYESADYFDVWLDRCAVKIQEIKDKEVEILLSKQIKVRHEWYQTEMNIVVSILVKNAKRDEVCVEITDKTLRCKIQKNDKRIEYKLGIHLAHAINSQCSTWKILPSKIEI</sequence>
<dbReference type="Gene3D" id="1.25.40.10">
    <property type="entry name" value="Tetratricopeptide repeat domain"/>
    <property type="match status" value="1"/>
</dbReference>
<evidence type="ECO:0000313" key="3">
    <source>
        <dbReference type="Proteomes" id="UP000014500"/>
    </source>
</evidence>
<dbReference type="EnsemblMetazoa" id="SMAR006595-RA">
    <property type="protein sequence ID" value="SMAR006595-PA"/>
    <property type="gene ID" value="SMAR006595"/>
</dbReference>
<dbReference type="SUPFAM" id="SSF48452">
    <property type="entry name" value="TPR-like"/>
    <property type="match status" value="1"/>
</dbReference>
<dbReference type="PhylomeDB" id="T1IZC1"/>
<dbReference type="Gene3D" id="2.60.40.790">
    <property type="match status" value="1"/>
</dbReference>
<dbReference type="HOGENOM" id="CLU_1295818_0_0_1"/>
<proteinExistence type="predicted"/>
<dbReference type="GO" id="GO:0051087">
    <property type="term" value="F:protein-folding chaperone binding"/>
    <property type="evidence" value="ECO:0007669"/>
    <property type="project" value="InterPro"/>
</dbReference>
<protein>
    <recommendedName>
        <fullName evidence="1">CS domain-containing protein</fullName>
    </recommendedName>
</protein>
<organism evidence="2 3">
    <name type="scientific">Strigamia maritima</name>
    <name type="common">European centipede</name>
    <name type="synonym">Geophilus maritimus</name>
    <dbReference type="NCBI Taxonomy" id="126957"/>
    <lineage>
        <taxon>Eukaryota</taxon>
        <taxon>Metazoa</taxon>
        <taxon>Ecdysozoa</taxon>
        <taxon>Arthropoda</taxon>
        <taxon>Myriapoda</taxon>
        <taxon>Chilopoda</taxon>
        <taxon>Pleurostigmophora</taxon>
        <taxon>Geophilomorpha</taxon>
        <taxon>Linotaeniidae</taxon>
        <taxon>Strigamia</taxon>
    </lineage>
</organism>
<accession>T1IZC1</accession>
<dbReference type="PROSITE" id="PS51203">
    <property type="entry name" value="CS"/>
    <property type="match status" value="1"/>
</dbReference>
<dbReference type="AlphaFoldDB" id="T1IZC1"/>
<keyword evidence="3" id="KW-1185">Reference proteome</keyword>
<dbReference type="InterPro" id="IPR044563">
    <property type="entry name" value="Sgt1-like"/>
</dbReference>
<dbReference type="EMBL" id="AFFK01020432">
    <property type="status" value="NOT_ANNOTATED_CDS"/>
    <property type="molecule type" value="Genomic_DNA"/>
</dbReference>
<dbReference type="InterPro" id="IPR007052">
    <property type="entry name" value="CS_dom"/>
</dbReference>
<dbReference type="CDD" id="cd06466">
    <property type="entry name" value="p23_CS_SGT1_like"/>
    <property type="match status" value="1"/>
</dbReference>
<reference evidence="3" key="1">
    <citation type="submission" date="2011-05" db="EMBL/GenBank/DDBJ databases">
        <authorList>
            <person name="Richards S.R."/>
            <person name="Qu J."/>
            <person name="Jiang H."/>
            <person name="Jhangiani S.N."/>
            <person name="Agravi P."/>
            <person name="Goodspeed R."/>
            <person name="Gross S."/>
            <person name="Mandapat C."/>
            <person name="Jackson L."/>
            <person name="Mathew T."/>
            <person name="Pu L."/>
            <person name="Thornton R."/>
            <person name="Saada N."/>
            <person name="Wilczek-Boney K.B."/>
            <person name="Lee S."/>
            <person name="Kovar C."/>
            <person name="Wu Y."/>
            <person name="Scherer S.E."/>
            <person name="Worley K.C."/>
            <person name="Muzny D.M."/>
            <person name="Gibbs R."/>
        </authorList>
    </citation>
    <scope>NUCLEOTIDE SEQUENCE</scope>
    <source>
        <strain evidence="3">Brora</strain>
    </source>
</reference>
<dbReference type="InterPro" id="IPR008978">
    <property type="entry name" value="HSP20-like_chaperone"/>
</dbReference>
<evidence type="ECO:0000313" key="2">
    <source>
        <dbReference type="EnsemblMetazoa" id="SMAR006595-PA"/>
    </source>
</evidence>
<dbReference type="PANTHER" id="PTHR45862">
    <property type="entry name" value="PROTEIN SGT1 HOMOLOG"/>
    <property type="match status" value="1"/>
</dbReference>